<organism evidence="1">
    <name type="scientific">Anopheles darlingi</name>
    <name type="common">Mosquito</name>
    <dbReference type="NCBI Taxonomy" id="43151"/>
    <lineage>
        <taxon>Eukaryota</taxon>
        <taxon>Metazoa</taxon>
        <taxon>Ecdysozoa</taxon>
        <taxon>Arthropoda</taxon>
        <taxon>Hexapoda</taxon>
        <taxon>Insecta</taxon>
        <taxon>Pterygota</taxon>
        <taxon>Neoptera</taxon>
        <taxon>Endopterygota</taxon>
        <taxon>Diptera</taxon>
        <taxon>Nematocera</taxon>
        <taxon>Culicoidea</taxon>
        <taxon>Culicidae</taxon>
        <taxon>Anophelinae</taxon>
        <taxon>Anopheles</taxon>
    </lineage>
</organism>
<proteinExistence type="predicted"/>
<name>A0A2M4D3F3_ANODA</name>
<accession>A0A2M4D3F3</accession>
<protein>
    <submittedName>
        <fullName evidence="1">Putative secreted protein</fullName>
    </submittedName>
</protein>
<dbReference type="AlphaFoldDB" id="A0A2M4D3F3"/>
<dbReference type="EMBL" id="GGFL01007946">
    <property type="protein sequence ID" value="MBW72124.1"/>
    <property type="molecule type" value="Transcribed_RNA"/>
</dbReference>
<reference evidence="1" key="1">
    <citation type="submission" date="2018-01" db="EMBL/GenBank/DDBJ databases">
        <title>An insight into the sialome of Amazonian anophelines.</title>
        <authorList>
            <person name="Ribeiro J.M."/>
            <person name="Scarpassa V."/>
            <person name="Calvo E."/>
        </authorList>
    </citation>
    <scope>NUCLEOTIDE SEQUENCE</scope>
</reference>
<sequence length="85" mass="9338">MESSDPFRVALLATCSVVVAVRAYLNPGSGLWSLLQGKVNFKASFWQARAPSPTPKAHSNRSRFGGIFGPGEMRPNFPVIYMIRP</sequence>
<evidence type="ECO:0000313" key="1">
    <source>
        <dbReference type="EMBL" id="MBW72124.1"/>
    </source>
</evidence>